<evidence type="ECO:0000313" key="1">
    <source>
        <dbReference type="EMBL" id="MBU5593481.1"/>
    </source>
</evidence>
<protein>
    <submittedName>
        <fullName evidence="1">Uncharacterized protein</fullName>
    </submittedName>
</protein>
<accession>A0ABS6F4N6</accession>
<dbReference type="RefSeq" id="WP_216458123.1">
    <property type="nucleotide sequence ID" value="NZ_JAHLQL010000013.1"/>
</dbReference>
<gene>
    <name evidence="1" type="ORF">KQI89_17215</name>
</gene>
<name>A0ABS6F4N6_9CLOT</name>
<comment type="caution">
    <text evidence="1">The sequence shown here is derived from an EMBL/GenBank/DDBJ whole genome shotgun (WGS) entry which is preliminary data.</text>
</comment>
<keyword evidence="2" id="KW-1185">Reference proteome</keyword>
<evidence type="ECO:0000313" key="2">
    <source>
        <dbReference type="Proteomes" id="UP000736583"/>
    </source>
</evidence>
<reference evidence="1 2" key="1">
    <citation type="submission" date="2021-06" db="EMBL/GenBank/DDBJ databases">
        <authorList>
            <person name="Sun Q."/>
            <person name="Li D."/>
        </authorList>
    </citation>
    <scope>NUCLEOTIDE SEQUENCE [LARGE SCALE GENOMIC DNA]</scope>
    <source>
        <strain evidence="1 2">MSJ-4</strain>
    </source>
</reference>
<dbReference type="EMBL" id="JAHLQL010000013">
    <property type="protein sequence ID" value="MBU5593481.1"/>
    <property type="molecule type" value="Genomic_DNA"/>
</dbReference>
<sequence>MFIFFLILIILLASAGMYYYLAQKLDSQRKQLLVLSKQNDVLRDKFSKHKKGSVEFKELTVRYSIPAFKEGITIEKSSLYIAPYTESPLLMYMEKAINVSIIIKAELLNTTWYEVYLHTNSSINCRGWIKANEVKPVNTNI</sequence>
<dbReference type="Proteomes" id="UP000736583">
    <property type="component" value="Unassembled WGS sequence"/>
</dbReference>
<proteinExistence type="predicted"/>
<organism evidence="1 2">
    <name type="scientific">Clostridium simiarum</name>
    <dbReference type="NCBI Taxonomy" id="2841506"/>
    <lineage>
        <taxon>Bacteria</taxon>
        <taxon>Bacillati</taxon>
        <taxon>Bacillota</taxon>
        <taxon>Clostridia</taxon>
        <taxon>Eubacteriales</taxon>
        <taxon>Clostridiaceae</taxon>
        <taxon>Clostridium</taxon>
    </lineage>
</organism>